<dbReference type="RefSeq" id="WP_116976716.1">
    <property type="nucleotide sequence ID" value="NZ_QPMM01000007.1"/>
</dbReference>
<dbReference type="InterPro" id="IPR009725">
    <property type="entry name" value="3_dmu_93_MTrfase"/>
</dbReference>
<dbReference type="Pfam" id="PF06983">
    <property type="entry name" value="3-dmu-9_3-mt"/>
    <property type="match status" value="1"/>
</dbReference>
<dbReference type="EMBL" id="QPMM01000007">
    <property type="protein sequence ID" value="RFS22068.1"/>
    <property type="molecule type" value="Genomic_DNA"/>
</dbReference>
<accession>A0A3E1Y9G7</accession>
<keyword evidence="3" id="KW-1185">Reference proteome</keyword>
<organism evidence="2 3">
    <name type="scientific">Chitinophaga silvatica</name>
    <dbReference type="NCBI Taxonomy" id="2282649"/>
    <lineage>
        <taxon>Bacteria</taxon>
        <taxon>Pseudomonadati</taxon>
        <taxon>Bacteroidota</taxon>
        <taxon>Chitinophagia</taxon>
        <taxon>Chitinophagales</taxon>
        <taxon>Chitinophagaceae</taxon>
        <taxon>Chitinophaga</taxon>
    </lineage>
</organism>
<dbReference type="Gene3D" id="3.10.180.10">
    <property type="entry name" value="2,3-Dihydroxybiphenyl 1,2-Dioxygenase, domain 1"/>
    <property type="match status" value="1"/>
</dbReference>
<evidence type="ECO:0000259" key="1">
    <source>
        <dbReference type="Pfam" id="PF06983"/>
    </source>
</evidence>
<evidence type="ECO:0000313" key="3">
    <source>
        <dbReference type="Proteomes" id="UP000260644"/>
    </source>
</evidence>
<evidence type="ECO:0000313" key="2">
    <source>
        <dbReference type="EMBL" id="RFS22068.1"/>
    </source>
</evidence>
<dbReference type="SUPFAM" id="SSF54593">
    <property type="entry name" value="Glyoxalase/Bleomycin resistance protein/Dihydroxybiphenyl dioxygenase"/>
    <property type="match status" value="1"/>
</dbReference>
<dbReference type="Proteomes" id="UP000260644">
    <property type="component" value="Unassembled WGS sequence"/>
</dbReference>
<dbReference type="PANTHER" id="PTHR33990">
    <property type="entry name" value="PROTEIN YJDN-RELATED"/>
    <property type="match status" value="1"/>
</dbReference>
<dbReference type="AlphaFoldDB" id="A0A3E1Y9G7"/>
<feature type="domain" description="PhnB-like" evidence="1">
    <location>
        <begin position="2"/>
        <end position="117"/>
    </location>
</feature>
<reference evidence="2 3" key="1">
    <citation type="submission" date="2018-07" db="EMBL/GenBank/DDBJ databases">
        <title>Chitinophaga K2CV101002-2 sp. nov., isolated from a monsoon evergreen broad-leaved forest soil.</title>
        <authorList>
            <person name="Lv Y."/>
        </authorList>
    </citation>
    <scope>NUCLEOTIDE SEQUENCE [LARGE SCALE GENOMIC DNA]</scope>
    <source>
        <strain evidence="2 3">GDMCC 1.1288</strain>
    </source>
</reference>
<dbReference type="PANTHER" id="PTHR33990:SF2">
    <property type="entry name" value="PHNB-LIKE DOMAIN-CONTAINING PROTEIN"/>
    <property type="match status" value="1"/>
</dbReference>
<dbReference type="OrthoDB" id="9806473at2"/>
<comment type="caution">
    <text evidence="2">The sequence shown here is derived from an EMBL/GenBank/DDBJ whole genome shotgun (WGS) entry which is preliminary data.</text>
</comment>
<name>A0A3E1Y9G7_9BACT</name>
<gene>
    <name evidence="2" type="ORF">DVR12_14935</name>
</gene>
<proteinExistence type="predicted"/>
<dbReference type="InterPro" id="IPR028973">
    <property type="entry name" value="PhnB-like"/>
</dbReference>
<protein>
    <submittedName>
        <fullName evidence="2">VOC family protein</fullName>
    </submittedName>
</protein>
<sequence length="158" mass="17641">MQKITPSLWFNDNAEEAINFYLTVFKNGKVVNKSYYGEGAPFPEGTLLAATFQLDGLEFMALNGGPVFPFTEAVSFAVNCETQEEVDYYWDTLSGNGGKESQCGWLKDKYGLSWQIVPTIIFELFSDPDKEKAGRAMAAMMKMKKLDIATLQNAFNGE</sequence>
<dbReference type="PIRSF" id="PIRSF021700">
    <property type="entry name" value="3_dmu_93_MTrfase"/>
    <property type="match status" value="1"/>
</dbReference>
<dbReference type="CDD" id="cd06588">
    <property type="entry name" value="PhnB_like"/>
    <property type="match status" value="1"/>
</dbReference>
<dbReference type="InterPro" id="IPR029068">
    <property type="entry name" value="Glyas_Bleomycin-R_OHBP_Dase"/>
</dbReference>